<reference evidence="4" key="1">
    <citation type="submission" date="2021-03" db="EMBL/GenBank/DDBJ databases">
        <title>Agromyces archimandritus sp. nov., isolated from the cockroach Archimandrita tessellata.</title>
        <authorList>
            <person name="Guzman J."/>
            <person name="Ortuzar M."/>
            <person name="Poehlein A."/>
            <person name="Daniel R."/>
            <person name="Trujillo M."/>
            <person name="Vilcinskas A."/>
        </authorList>
    </citation>
    <scope>NUCLEOTIDE SEQUENCE</scope>
    <source>
        <strain evidence="4">G127AT</strain>
    </source>
</reference>
<proteinExistence type="predicted"/>
<evidence type="ECO:0000259" key="3">
    <source>
        <dbReference type="Pfam" id="PF00496"/>
    </source>
</evidence>
<dbReference type="PIRSF" id="PIRSF002741">
    <property type="entry name" value="MppA"/>
    <property type="match status" value="1"/>
</dbReference>
<gene>
    <name evidence="4" type="ORF">G127AT_08800</name>
</gene>
<dbReference type="CDD" id="cd08494">
    <property type="entry name" value="PBP2_NikA_DppA_OppA_like_6"/>
    <property type="match status" value="1"/>
</dbReference>
<evidence type="ECO:0000256" key="1">
    <source>
        <dbReference type="ARBA" id="ARBA00022729"/>
    </source>
</evidence>
<dbReference type="GO" id="GO:0043190">
    <property type="term" value="C:ATP-binding cassette (ABC) transporter complex"/>
    <property type="evidence" value="ECO:0007669"/>
    <property type="project" value="InterPro"/>
</dbReference>
<dbReference type="InterPro" id="IPR000914">
    <property type="entry name" value="SBP_5_dom"/>
</dbReference>
<organism evidence="4 5">
    <name type="scientific">Agromyces archimandritae</name>
    <dbReference type="NCBI Taxonomy" id="2781962"/>
    <lineage>
        <taxon>Bacteria</taxon>
        <taxon>Bacillati</taxon>
        <taxon>Actinomycetota</taxon>
        <taxon>Actinomycetes</taxon>
        <taxon>Micrococcales</taxon>
        <taxon>Microbacteriaceae</taxon>
        <taxon>Agromyces</taxon>
    </lineage>
</organism>
<dbReference type="PROSITE" id="PS51257">
    <property type="entry name" value="PROKAR_LIPOPROTEIN"/>
    <property type="match status" value="1"/>
</dbReference>
<dbReference type="Gene3D" id="3.40.190.10">
    <property type="entry name" value="Periplasmic binding protein-like II"/>
    <property type="match status" value="1"/>
</dbReference>
<dbReference type="Pfam" id="PF00496">
    <property type="entry name" value="SBP_bac_5"/>
    <property type="match status" value="1"/>
</dbReference>
<dbReference type="KEGG" id="aarc:G127AT_08800"/>
<dbReference type="Gene3D" id="3.10.105.10">
    <property type="entry name" value="Dipeptide-binding Protein, Domain 3"/>
    <property type="match status" value="1"/>
</dbReference>
<evidence type="ECO:0000256" key="2">
    <source>
        <dbReference type="SAM" id="SignalP"/>
    </source>
</evidence>
<protein>
    <submittedName>
        <fullName evidence="4">ABC transporter substrate-binding protein</fullName>
    </submittedName>
</protein>
<dbReference type="Proteomes" id="UP000671914">
    <property type="component" value="Chromosome"/>
</dbReference>
<sequence length="501" mass="53767">MTAHRRIVRTVALAAASTLALAGCTAGSTSDDEAKTGVVVGLTGEPANLDFTTTAGSAIPQVLMNNVYEGLVKIDQEGRIQPLLATDWQVSDDRTTYVFELADGVTFSNGDEFTADDVAFSIDRVKNDWTLSLKAQMDVVDRVEVVSDTEVRVVLGRPSNSWLFAMGTSVGAMFSEGGVDALATDPVGTGPFTVEEFVQGDRIELAARDDYWGEAPGIESATVRYFADAVAQTNALRAGDIDMAWNMQAPDLVSQFEAEDFQVIDGTSTGEILLSMNNRVAPFDDVRVRQAVAYALDRQAILDAAWGGYGTLIGAMVPPTDPYYEDLTGEYPYDPERAKALLAEAGAEGVSVTFDVPTRPYANAVSEIVVDQLAAVGIDATIRSAEFPAVWLDRVFTKHDFEMSVILATEARDFATVFNDPDYYIGYDNTRIAPIIAAADQGTEEEFVDGMKEAVRIVTEDAAAVPLFLFPNLVVADAGLTGIAGNAVTESMDLTGLSWAD</sequence>
<dbReference type="AlphaFoldDB" id="A0A975FK86"/>
<dbReference type="RefSeq" id="WP_210896070.1">
    <property type="nucleotide sequence ID" value="NZ_CP071696.1"/>
</dbReference>
<dbReference type="PANTHER" id="PTHR30290">
    <property type="entry name" value="PERIPLASMIC BINDING COMPONENT OF ABC TRANSPORTER"/>
    <property type="match status" value="1"/>
</dbReference>
<dbReference type="EMBL" id="CP071696">
    <property type="protein sequence ID" value="QTX03462.1"/>
    <property type="molecule type" value="Genomic_DNA"/>
</dbReference>
<dbReference type="SUPFAM" id="SSF53850">
    <property type="entry name" value="Periplasmic binding protein-like II"/>
    <property type="match status" value="1"/>
</dbReference>
<evidence type="ECO:0000313" key="4">
    <source>
        <dbReference type="EMBL" id="QTX03462.1"/>
    </source>
</evidence>
<accession>A0A975FK86</accession>
<dbReference type="PANTHER" id="PTHR30290:SF38">
    <property type="entry name" value="D,D-DIPEPTIDE-BINDING PERIPLASMIC PROTEIN DDPA-RELATED"/>
    <property type="match status" value="1"/>
</dbReference>
<dbReference type="GO" id="GO:0042597">
    <property type="term" value="C:periplasmic space"/>
    <property type="evidence" value="ECO:0007669"/>
    <property type="project" value="UniProtKB-ARBA"/>
</dbReference>
<feature type="chain" id="PRO_5039499836" evidence="2">
    <location>
        <begin position="23"/>
        <end position="501"/>
    </location>
</feature>
<dbReference type="GO" id="GO:0015833">
    <property type="term" value="P:peptide transport"/>
    <property type="evidence" value="ECO:0007669"/>
    <property type="project" value="TreeGrafter"/>
</dbReference>
<dbReference type="GO" id="GO:1904680">
    <property type="term" value="F:peptide transmembrane transporter activity"/>
    <property type="evidence" value="ECO:0007669"/>
    <property type="project" value="TreeGrafter"/>
</dbReference>
<feature type="domain" description="Solute-binding protein family 5" evidence="3">
    <location>
        <begin position="80"/>
        <end position="406"/>
    </location>
</feature>
<name>A0A975FK86_9MICO</name>
<keyword evidence="5" id="KW-1185">Reference proteome</keyword>
<dbReference type="InterPro" id="IPR030678">
    <property type="entry name" value="Peptide/Ni-bd"/>
</dbReference>
<keyword evidence="1 2" id="KW-0732">Signal</keyword>
<dbReference type="InterPro" id="IPR039424">
    <property type="entry name" value="SBP_5"/>
</dbReference>
<evidence type="ECO:0000313" key="5">
    <source>
        <dbReference type="Proteomes" id="UP000671914"/>
    </source>
</evidence>
<feature type="signal peptide" evidence="2">
    <location>
        <begin position="1"/>
        <end position="22"/>
    </location>
</feature>